<accession>A0A1U9KBF1</accession>
<feature type="transmembrane region" description="Helical" evidence="9">
    <location>
        <begin position="79"/>
        <end position="100"/>
    </location>
</feature>
<name>A0A1U9KBF1_9BACL</name>
<feature type="transmembrane region" description="Helical" evidence="9">
    <location>
        <begin position="335"/>
        <end position="353"/>
    </location>
</feature>
<dbReference type="AlphaFoldDB" id="A0A1U9KBF1"/>
<keyword evidence="4" id="KW-1003">Cell membrane</keyword>
<evidence type="ECO:0000256" key="9">
    <source>
        <dbReference type="SAM" id="Phobius"/>
    </source>
</evidence>
<dbReference type="EMBL" id="CP019699">
    <property type="protein sequence ID" value="AQS57352.1"/>
    <property type="molecule type" value="Genomic_DNA"/>
</dbReference>
<proteinExistence type="inferred from homology"/>
<evidence type="ECO:0000256" key="8">
    <source>
        <dbReference type="SAM" id="Coils"/>
    </source>
</evidence>
<dbReference type="GO" id="GO:0022857">
    <property type="term" value="F:transmembrane transporter activity"/>
    <property type="evidence" value="ECO:0007669"/>
    <property type="project" value="InterPro"/>
</dbReference>
<reference evidence="10 11" key="1">
    <citation type="journal article" date="2015" name="Int. J. Syst. Evol. Microbiol.">
        <title>Novibacillus thermophilus gen. nov., sp. nov., a Gram-staining-negative and moderately thermophilic member of the family Thermoactinomycetaceae.</title>
        <authorList>
            <person name="Yang G."/>
            <person name="Chen J."/>
            <person name="Zhou S."/>
        </authorList>
    </citation>
    <scope>NUCLEOTIDE SEQUENCE [LARGE SCALE GENOMIC DNA]</scope>
    <source>
        <strain evidence="10 11">SG-1</strain>
    </source>
</reference>
<feature type="transmembrane region" description="Helical" evidence="9">
    <location>
        <begin position="41"/>
        <end position="59"/>
    </location>
</feature>
<dbReference type="NCBIfam" id="TIGR00842">
    <property type="entry name" value="bcct"/>
    <property type="match status" value="1"/>
</dbReference>
<dbReference type="PANTHER" id="PTHR30047:SF7">
    <property type="entry name" value="HIGH-AFFINITY CHOLINE TRANSPORT PROTEIN"/>
    <property type="match status" value="1"/>
</dbReference>
<evidence type="ECO:0000256" key="7">
    <source>
        <dbReference type="ARBA" id="ARBA00023136"/>
    </source>
</evidence>
<sequence>MVFYLSVIIVSLFVIWGIVSPTRLGATTSTAFSYITETFGWFYLVVTFIFLVFSLYAAFGPYGRIKLGKKDDDPDYSYVSWLAMLFSAGMGIGLVFWGVAEPIMHYTDPPEGVTPETVEAARTGLRYTFFHWGLHPWAVYAVVGMALAYTQFRKEGAGLISATFRPLIGDGVNGPIGKIIDVLAAIATAAGVATSLGLGAMQINGGLTHLTGLPNSAGTQLAIIVAVTALFMISAVSGLDRGIKMLSNVNLSLASLLLLFVLMAGPTIFLMDTLTTTLGSYIGNIVTMSFRLTPFTGSDWIGTWTLFYWAWWIAWAPFVGTFIARISKGRTIREFVLTVMVMPTLLGALWFAVFGGSGLHLQMEKGVNLANVVNENMEAALFVTLQQFPLGTALSILATALIITFFVTSADSATFVLGTITSKGGTLQPKTYVKIIWGLLISGIAAVLLLSGGLEGLQTASFIAALPFSIVMLLMVVSLNRTLKSEVAKERQREKLRIQKLEELIEENIQNSDR</sequence>
<keyword evidence="6 9" id="KW-1133">Transmembrane helix</keyword>
<feature type="transmembrane region" description="Helical" evidence="9">
    <location>
        <begin position="221"/>
        <end position="239"/>
    </location>
</feature>
<protein>
    <submittedName>
        <fullName evidence="10">Glycine/betaine ABC transporter permease</fullName>
    </submittedName>
</protein>
<evidence type="ECO:0000313" key="11">
    <source>
        <dbReference type="Proteomes" id="UP000188603"/>
    </source>
</evidence>
<organism evidence="10 11">
    <name type="scientific">Novibacillus thermophilus</name>
    <dbReference type="NCBI Taxonomy" id="1471761"/>
    <lineage>
        <taxon>Bacteria</taxon>
        <taxon>Bacillati</taxon>
        <taxon>Bacillota</taxon>
        <taxon>Bacilli</taxon>
        <taxon>Bacillales</taxon>
        <taxon>Thermoactinomycetaceae</taxon>
        <taxon>Novibacillus</taxon>
    </lineage>
</organism>
<feature type="transmembrane region" description="Helical" evidence="9">
    <location>
        <begin position="460"/>
        <end position="483"/>
    </location>
</feature>
<keyword evidence="5 9" id="KW-0812">Transmembrane</keyword>
<keyword evidence="7 9" id="KW-0472">Membrane</keyword>
<dbReference type="InterPro" id="IPR000060">
    <property type="entry name" value="BCCT_transptr"/>
</dbReference>
<dbReference type="Pfam" id="PF02028">
    <property type="entry name" value="BCCT"/>
    <property type="match status" value="1"/>
</dbReference>
<feature type="transmembrane region" description="Helical" evidence="9">
    <location>
        <begin position="432"/>
        <end position="454"/>
    </location>
</feature>
<keyword evidence="11" id="KW-1185">Reference proteome</keyword>
<gene>
    <name evidence="10" type="ORF">B0W44_02070</name>
</gene>
<dbReference type="RefSeq" id="WP_077721212.1">
    <property type="nucleotide sequence ID" value="NZ_CP019699.1"/>
</dbReference>
<keyword evidence="3" id="KW-0813">Transport</keyword>
<feature type="transmembrane region" description="Helical" evidence="9">
    <location>
        <begin position="393"/>
        <end position="420"/>
    </location>
</feature>
<dbReference type="Proteomes" id="UP000188603">
    <property type="component" value="Chromosome"/>
</dbReference>
<dbReference type="PANTHER" id="PTHR30047">
    <property type="entry name" value="HIGH-AFFINITY CHOLINE TRANSPORT PROTEIN-RELATED"/>
    <property type="match status" value="1"/>
</dbReference>
<evidence type="ECO:0000256" key="3">
    <source>
        <dbReference type="ARBA" id="ARBA00022448"/>
    </source>
</evidence>
<comment type="similarity">
    <text evidence="2">Belongs to the BCCT transporter (TC 2.A.15) family.</text>
</comment>
<feature type="transmembrane region" description="Helical" evidence="9">
    <location>
        <begin position="251"/>
        <end position="271"/>
    </location>
</feature>
<evidence type="ECO:0000256" key="5">
    <source>
        <dbReference type="ARBA" id="ARBA00022692"/>
    </source>
</evidence>
<feature type="transmembrane region" description="Helical" evidence="9">
    <location>
        <begin position="182"/>
        <end position="201"/>
    </location>
</feature>
<evidence type="ECO:0000256" key="4">
    <source>
        <dbReference type="ARBA" id="ARBA00022475"/>
    </source>
</evidence>
<dbReference type="OrthoDB" id="9775735at2"/>
<evidence type="ECO:0000256" key="2">
    <source>
        <dbReference type="ARBA" id="ARBA00005658"/>
    </source>
</evidence>
<evidence type="ECO:0000313" key="10">
    <source>
        <dbReference type="EMBL" id="AQS57352.1"/>
    </source>
</evidence>
<evidence type="ECO:0000256" key="6">
    <source>
        <dbReference type="ARBA" id="ARBA00022989"/>
    </source>
</evidence>
<dbReference type="STRING" id="1471761.B0W44_02070"/>
<dbReference type="KEGG" id="ntr:B0W44_02070"/>
<comment type="subcellular location">
    <subcellularLocation>
        <location evidence="1">Cell membrane</location>
        <topology evidence="1">Multi-pass membrane protein</topology>
    </subcellularLocation>
</comment>
<feature type="transmembrane region" description="Helical" evidence="9">
    <location>
        <begin position="129"/>
        <end position="149"/>
    </location>
</feature>
<feature type="transmembrane region" description="Helical" evidence="9">
    <location>
        <begin position="301"/>
        <end position="323"/>
    </location>
</feature>
<keyword evidence="8" id="KW-0175">Coiled coil</keyword>
<evidence type="ECO:0000256" key="1">
    <source>
        <dbReference type="ARBA" id="ARBA00004651"/>
    </source>
</evidence>
<dbReference type="GO" id="GO:0005886">
    <property type="term" value="C:plasma membrane"/>
    <property type="evidence" value="ECO:0007669"/>
    <property type="project" value="UniProtKB-SubCell"/>
</dbReference>
<feature type="coiled-coil region" evidence="8">
    <location>
        <begin position="484"/>
        <end position="511"/>
    </location>
</feature>